<dbReference type="OrthoDB" id="6363363at2759"/>
<dbReference type="AlphaFoldDB" id="A0A8X6WUG1"/>
<dbReference type="EMBL" id="BMAV01002213">
    <property type="protein sequence ID" value="GFY40975.1"/>
    <property type="molecule type" value="Genomic_DNA"/>
</dbReference>
<dbReference type="Proteomes" id="UP000886998">
    <property type="component" value="Unassembled WGS sequence"/>
</dbReference>
<sequence length="376" mass="42622">MKLLNSMFQEIKTRCTRFGNFLPANYILPRYQPIPIPQANSLQGLVDFISSYFPTNLAWILLNRRIHRALRRIRIHSIETRHDAGDQHTPNPEQIENWDDVPVEALPHQESTYIDPCPQPVIIGETSRKSPSLVIITDSMRDFISEITSLREFQDPLCLIPSSSSTTEGSLEILKEAHRIQMWPFDVRDGRPIIQTVLDFFTENDSMVARTSLIENDASIDVSLSGDKLVAFVPYGEAYMITIFSLKNVGQVLGCYGPVPTPVSISFSPLCHFLLIGLESERPSVWTTVILPDILIQMLSIEEDAENSLTIQLYRSFSRRNLQSHPPSFKIYQVKWLLNKESLFAVATSSGIVLVKPRDEVEEDLRRTTALSLGPP</sequence>
<proteinExistence type="predicted"/>
<evidence type="ECO:0000313" key="2">
    <source>
        <dbReference type="Proteomes" id="UP000886998"/>
    </source>
</evidence>
<organism evidence="1 2">
    <name type="scientific">Trichonephila inaurata madagascariensis</name>
    <dbReference type="NCBI Taxonomy" id="2747483"/>
    <lineage>
        <taxon>Eukaryota</taxon>
        <taxon>Metazoa</taxon>
        <taxon>Ecdysozoa</taxon>
        <taxon>Arthropoda</taxon>
        <taxon>Chelicerata</taxon>
        <taxon>Arachnida</taxon>
        <taxon>Araneae</taxon>
        <taxon>Araneomorphae</taxon>
        <taxon>Entelegynae</taxon>
        <taxon>Araneoidea</taxon>
        <taxon>Nephilidae</taxon>
        <taxon>Trichonephila</taxon>
        <taxon>Trichonephila inaurata</taxon>
    </lineage>
</organism>
<comment type="caution">
    <text evidence="1">The sequence shown here is derived from an EMBL/GenBank/DDBJ whole genome shotgun (WGS) entry which is preliminary data.</text>
</comment>
<keyword evidence="2" id="KW-1185">Reference proteome</keyword>
<reference evidence="1" key="1">
    <citation type="submission" date="2020-08" db="EMBL/GenBank/DDBJ databases">
        <title>Multicomponent nature underlies the extraordinary mechanical properties of spider dragline silk.</title>
        <authorList>
            <person name="Kono N."/>
            <person name="Nakamura H."/>
            <person name="Mori M."/>
            <person name="Yoshida Y."/>
            <person name="Ohtoshi R."/>
            <person name="Malay A.D."/>
            <person name="Moran D.A.P."/>
            <person name="Tomita M."/>
            <person name="Numata K."/>
            <person name="Arakawa K."/>
        </authorList>
    </citation>
    <scope>NUCLEOTIDE SEQUENCE</scope>
</reference>
<accession>A0A8X6WUG1</accession>
<evidence type="ECO:0000313" key="1">
    <source>
        <dbReference type="EMBL" id="GFY40975.1"/>
    </source>
</evidence>
<gene>
    <name evidence="1" type="ORF">TNIN_365431</name>
</gene>
<protein>
    <submittedName>
        <fullName evidence="1">Uncharacterized protein</fullName>
    </submittedName>
</protein>
<name>A0A8X6WUG1_9ARAC</name>